<dbReference type="PANTHER" id="PTHR47739">
    <property type="entry name" value="TRNA1(VAL) (ADENINE(37)-N6)-METHYLTRANSFERASE"/>
    <property type="match status" value="1"/>
</dbReference>
<dbReference type="InterPro" id="IPR007848">
    <property type="entry name" value="Small_mtfrase_dom"/>
</dbReference>
<dbReference type="SUPFAM" id="SSF53335">
    <property type="entry name" value="S-adenosyl-L-methionine-dependent methyltransferases"/>
    <property type="match status" value="1"/>
</dbReference>
<dbReference type="Proteomes" id="UP000823982">
    <property type="component" value="Unassembled WGS sequence"/>
</dbReference>
<dbReference type="PANTHER" id="PTHR47739:SF1">
    <property type="entry name" value="TRNA1(VAL) (ADENINE(37)-N6)-METHYLTRANSFERASE"/>
    <property type="match status" value="1"/>
</dbReference>
<comment type="caution">
    <text evidence="2">The sequence shown here is derived from an EMBL/GenBank/DDBJ whole genome shotgun (WGS) entry which is preliminary data.</text>
</comment>
<dbReference type="GO" id="GO:0008168">
    <property type="term" value="F:methyltransferase activity"/>
    <property type="evidence" value="ECO:0007669"/>
    <property type="project" value="UniProtKB-KW"/>
</dbReference>
<keyword evidence="2" id="KW-0808">Transferase</keyword>
<feature type="domain" description="Methyltransferase small" evidence="1">
    <location>
        <begin position="30"/>
        <end position="130"/>
    </location>
</feature>
<dbReference type="Pfam" id="PF05175">
    <property type="entry name" value="MTS"/>
    <property type="match status" value="1"/>
</dbReference>
<evidence type="ECO:0000313" key="3">
    <source>
        <dbReference type="Proteomes" id="UP000823982"/>
    </source>
</evidence>
<proteinExistence type="predicted"/>
<protein>
    <submittedName>
        <fullName evidence="2">Methyltransferase</fullName>
    </submittedName>
</protein>
<accession>A0A9D1JH38</accession>
<evidence type="ECO:0000313" key="2">
    <source>
        <dbReference type="EMBL" id="HIS23863.1"/>
    </source>
</evidence>
<organism evidence="2 3">
    <name type="scientific">Candidatus Faeciplasma gallinarum</name>
    <dbReference type="NCBI Taxonomy" id="2840799"/>
    <lineage>
        <taxon>Bacteria</taxon>
        <taxon>Bacillati</taxon>
        <taxon>Bacillota</taxon>
        <taxon>Clostridia</taxon>
        <taxon>Eubacteriales</taxon>
        <taxon>Oscillospiraceae</taxon>
        <taxon>Oscillospiraceae incertae sedis</taxon>
        <taxon>Candidatus Faeciplasma</taxon>
    </lineage>
</organism>
<dbReference type="InterPro" id="IPR029063">
    <property type="entry name" value="SAM-dependent_MTases_sf"/>
</dbReference>
<name>A0A9D1JH38_9FIRM</name>
<dbReference type="AlphaFoldDB" id="A0A9D1JH38"/>
<dbReference type="CDD" id="cd02440">
    <property type="entry name" value="AdoMet_MTases"/>
    <property type="match status" value="1"/>
</dbReference>
<sequence>MGEKVAPDAEPLGKGYFVCVSKEHRFGTDAFLLADFAAPHRFDKVCDLCSGNGIVAFVMARNFSPAKIYAVEIQKSAYELLAESKKKSFAATSSDVIIPVMADLREWRSAEPLDLITCNPPYKTGNSGIKNRADETSIARHEMLCTVYDVCAAAKRSLRYGGRLCMCNRPERIADVICAMRECKIEPKRLRPVQKDPQSDPWLILVEGRLGGGNYLKMEKPLYIKGENGEEYSQEMKRIYSID</sequence>
<keyword evidence="2" id="KW-0489">Methyltransferase</keyword>
<dbReference type="Gene3D" id="3.40.50.150">
    <property type="entry name" value="Vaccinia Virus protein VP39"/>
    <property type="match status" value="1"/>
</dbReference>
<gene>
    <name evidence="2" type="ORF">IAD01_00430</name>
</gene>
<dbReference type="EMBL" id="DVIR01000004">
    <property type="protein sequence ID" value="HIS23863.1"/>
    <property type="molecule type" value="Genomic_DNA"/>
</dbReference>
<evidence type="ECO:0000259" key="1">
    <source>
        <dbReference type="Pfam" id="PF05175"/>
    </source>
</evidence>
<reference evidence="2" key="2">
    <citation type="journal article" date="2021" name="PeerJ">
        <title>Extensive microbial diversity within the chicken gut microbiome revealed by metagenomics and culture.</title>
        <authorList>
            <person name="Gilroy R."/>
            <person name="Ravi A."/>
            <person name="Getino M."/>
            <person name="Pursley I."/>
            <person name="Horton D.L."/>
            <person name="Alikhan N.F."/>
            <person name="Baker D."/>
            <person name="Gharbi K."/>
            <person name="Hall N."/>
            <person name="Watson M."/>
            <person name="Adriaenssens E.M."/>
            <person name="Foster-Nyarko E."/>
            <person name="Jarju S."/>
            <person name="Secka A."/>
            <person name="Antonio M."/>
            <person name="Oren A."/>
            <person name="Chaudhuri R.R."/>
            <person name="La Ragione R."/>
            <person name="Hildebrand F."/>
            <person name="Pallen M.J."/>
        </authorList>
    </citation>
    <scope>NUCLEOTIDE SEQUENCE</scope>
    <source>
        <strain evidence="2">CHK157-1446</strain>
    </source>
</reference>
<reference evidence="2" key="1">
    <citation type="submission" date="2020-10" db="EMBL/GenBank/DDBJ databases">
        <authorList>
            <person name="Gilroy R."/>
        </authorList>
    </citation>
    <scope>NUCLEOTIDE SEQUENCE</scope>
    <source>
        <strain evidence="2">CHK157-1446</strain>
    </source>
</reference>
<dbReference type="GO" id="GO:0032259">
    <property type="term" value="P:methylation"/>
    <property type="evidence" value="ECO:0007669"/>
    <property type="project" value="UniProtKB-KW"/>
</dbReference>
<dbReference type="InterPro" id="IPR050210">
    <property type="entry name" value="tRNA_Adenine-N(6)_MTase"/>
</dbReference>